<gene>
    <name evidence="2" type="ORF">TSIB3V08_LOCUS11998</name>
</gene>
<feature type="region of interest" description="Disordered" evidence="1">
    <location>
        <begin position="59"/>
        <end position="89"/>
    </location>
</feature>
<protein>
    <submittedName>
        <fullName evidence="2">Uncharacterized protein</fullName>
    </submittedName>
</protein>
<name>A0A7R9B7Q5_TIMSH</name>
<dbReference type="EMBL" id="OC011150">
    <property type="protein sequence ID" value="CAD7267996.1"/>
    <property type="molecule type" value="Genomic_DNA"/>
</dbReference>
<evidence type="ECO:0000313" key="2">
    <source>
        <dbReference type="EMBL" id="CAD7267996.1"/>
    </source>
</evidence>
<feature type="compositionally biased region" description="Polar residues" evidence="1">
    <location>
        <begin position="26"/>
        <end position="43"/>
    </location>
</feature>
<feature type="region of interest" description="Disordered" evidence="1">
    <location>
        <begin position="20"/>
        <end position="43"/>
    </location>
</feature>
<feature type="compositionally biased region" description="Acidic residues" evidence="1">
    <location>
        <begin position="63"/>
        <end position="73"/>
    </location>
</feature>
<organism evidence="2">
    <name type="scientific">Timema shepardi</name>
    <name type="common">Walking stick</name>
    <dbReference type="NCBI Taxonomy" id="629360"/>
    <lineage>
        <taxon>Eukaryota</taxon>
        <taxon>Metazoa</taxon>
        <taxon>Ecdysozoa</taxon>
        <taxon>Arthropoda</taxon>
        <taxon>Hexapoda</taxon>
        <taxon>Insecta</taxon>
        <taxon>Pterygota</taxon>
        <taxon>Neoptera</taxon>
        <taxon>Polyneoptera</taxon>
        <taxon>Phasmatodea</taxon>
        <taxon>Timematodea</taxon>
        <taxon>Timematoidea</taxon>
        <taxon>Timematidae</taxon>
        <taxon>Timema</taxon>
    </lineage>
</organism>
<accession>A0A7R9B7Q5</accession>
<sequence>MNLKRGARTRWAKSIHYQKKARVNSPFPSKNQQHSNYGAQQRSLGARRGVFNKFVSPVASSTEDIDSESDFVPESDSGITSDDSNPDLTTSWRVFSKTEVLTSKL</sequence>
<reference evidence="2" key="1">
    <citation type="submission" date="2020-11" db="EMBL/GenBank/DDBJ databases">
        <authorList>
            <person name="Tran Van P."/>
        </authorList>
    </citation>
    <scope>NUCLEOTIDE SEQUENCE</scope>
</reference>
<feature type="compositionally biased region" description="Polar residues" evidence="1">
    <location>
        <begin position="77"/>
        <end position="89"/>
    </location>
</feature>
<dbReference type="AlphaFoldDB" id="A0A7R9B7Q5"/>
<evidence type="ECO:0000256" key="1">
    <source>
        <dbReference type="SAM" id="MobiDB-lite"/>
    </source>
</evidence>
<proteinExistence type="predicted"/>